<dbReference type="Gene3D" id="3.40.50.10140">
    <property type="entry name" value="Toll/interleukin-1 receptor homology (TIR) domain"/>
    <property type="match status" value="1"/>
</dbReference>
<dbReference type="SUPFAM" id="SSF52540">
    <property type="entry name" value="P-loop containing nucleoside triphosphate hydrolases"/>
    <property type="match status" value="2"/>
</dbReference>
<dbReference type="PROSITE" id="PS50846">
    <property type="entry name" value="HMA_2"/>
    <property type="match status" value="1"/>
</dbReference>
<dbReference type="GO" id="GO:0007165">
    <property type="term" value="P:signal transduction"/>
    <property type="evidence" value="ECO:0007669"/>
    <property type="project" value="InterPro"/>
</dbReference>
<dbReference type="PROSITE" id="PS51450">
    <property type="entry name" value="LRR"/>
    <property type="match status" value="1"/>
</dbReference>
<dbReference type="SUPFAM" id="SSF52058">
    <property type="entry name" value="L domain-like"/>
    <property type="match status" value="2"/>
</dbReference>
<gene>
    <name evidence="13" type="ORF">DARMORV10_C01P13500.1</name>
</gene>
<proteinExistence type="predicted"/>
<feature type="compositionally biased region" description="Low complexity" evidence="8">
    <location>
        <begin position="168"/>
        <end position="181"/>
    </location>
</feature>
<dbReference type="InterPro" id="IPR011713">
    <property type="entry name" value="Leu-rich_rpt_3"/>
</dbReference>
<dbReference type="InterPro" id="IPR000157">
    <property type="entry name" value="TIR_dom"/>
</dbReference>
<dbReference type="InterPro" id="IPR035897">
    <property type="entry name" value="Toll_tir_struct_dom_sf"/>
</dbReference>
<keyword evidence="2" id="KW-0433">Leucine-rich repeat</keyword>
<dbReference type="SUPFAM" id="SSF52200">
    <property type="entry name" value="Toll/Interleukin receptor TIR domain"/>
    <property type="match status" value="1"/>
</dbReference>
<evidence type="ECO:0000259" key="9">
    <source>
        <dbReference type="PROSITE" id="PS50104"/>
    </source>
</evidence>
<evidence type="ECO:0000256" key="7">
    <source>
        <dbReference type="ARBA" id="ARBA00047304"/>
    </source>
</evidence>
<evidence type="ECO:0000256" key="6">
    <source>
        <dbReference type="ARBA" id="ARBA00023027"/>
    </source>
</evidence>
<dbReference type="Gene3D" id="3.80.10.10">
    <property type="entry name" value="Ribonuclease Inhibitor"/>
    <property type="match status" value="4"/>
</dbReference>
<reference evidence="13" key="1">
    <citation type="submission" date="2021-01" db="EMBL/GenBank/DDBJ databases">
        <authorList>
            <consortium name="Genoscope - CEA"/>
            <person name="William W."/>
        </authorList>
    </citation>
    <scope>NUCLEOTIDE SEQUENCE</scope>
</reference>
<sequence>MSAPGKSDYSSGGPDRPLYRERVIIFNEASSVFNKVFPTVPTKKRSRPEGFSVAREGSPHLVYPFLKIVPKSAPPEYATLATTSSSPAAATSGVITKRSRKDDGKGRRLRIPALCAARLFQLTGELGHKSDGETIEWLLQQAAPSLVAATGTGTIPANYSSLNVSLRSSGSTLSAPPSSKSVPLYGAPAASGDHTPPLSGFQRPSSLISEVTKEPGPEKSSKNKLVLELDISGDKSMQKKVMKKLAALSGINYISLDPETGTLTIKGDIELNTVLEKVERYCSCKRVKVSGEPAMMAEPKKMYKRGVSQGRVSMGKALTSEQSLRSTAGSGDSCSGINIPGKSIITPPNVRNLDADWYSFCDFLDQRMRPLTLSGCTAKDAIDFLRMRQTSGNAEALVGRLSAACEAYGITPKENPFRSLAVISYVKETREITREADYVLVFSCNDNLDEDETHLIEAISKELHEREVAPLTYNLSQRENLDGDMLYRSSVGLMVVSSSLAYSSQSLDHLAAIMEFCKAKHLVIIPVYLKVTPSDICGWEDRFEQVLPSYLNSIQPDRIQKWKAALTDVASIDGHQWSEGSQFMLAKKVVRNACFRLHLKSSKNLVRILALLNHPQPLEAEIEGIWGMAGIGKTSIAREIFELLAPQYDLCYFLQDFHRMCKSKGLRQIRDDFLSKVFREEELCLGACDTKPSFMRDWFQNREILVVLDDVSNARDAEYVFGGFSWFSRGHRIILTSRSKQVLVQCKVKEPYEIQKLSDFESLRLCKQYLKEESAIMSELMSCSSGIPLALKSFVSSVSKQHMNDMKKHLQSLRINPPTKIQEAFRRSFDGLDENGKNIFLDLACFFRGENKEHVVQLLDACGFFTYLGICDLIDESLISLLDNKIEIPIPFQDIGRFIVREEDMDPCERSRLWDSNDIIDVLTNNSGTEAIEGIFLDASDLTCELSPTVFSNMYRLRLLKFYCSNTSGNQCKLSLPQGLDTLPDELRLLHWEHYPLGYLPQKFSPENLVEINMPYSNIEKLWEGKKNLEKLKKIKLSHSRKLTDVLTLSEAMNLEHIDFEGCTSMIDVSTSITHLGKLVSLNMKDCCHLRSLPSMVDLTSLKLLNLSGCSELEDIQDFSPNLEGLYLAGTAIRELPFSVENLTELSTLDLENCVRLQKLPSGVRNSRSIVNLKLSGCTILELGKRKRPESEFVEKIAKETFRMLNDLSPCEISGFPGIESRSKKLEELLMFDNANCVRAIGVLGMTGIGKTKVADSVYKRNHRQFDGYYFLEDVDKELEWHTLSYLREKLLCKLLDEEDLDVRALGRLEDFLRNKKVFIVLDNVTKENQIKDLIGPLEQYRKGSRIVITTRDKKLLQNNTDATYLVPRLNDWEAMELFSIGAFPENLYPPEEFLDLSNKFVYYAKGHPSALKLLGSGLCKKEKTYWMEKWERLRVMPDKEIQKELKRSYEELDDEQRSIFLDIACFFRSEKADFVSSILESDRVNAAAVMRELEDKCLVTISYNRLEMHDLMHAMGKEIGSESSIRRAGKRSRLWNHKDIRHVLEQRTGTECVRGIFFNMSNVEKIKLSPDVFIRMSNLKFLKFHNSHCSQWCDNDHKFQFCEGLDHFPDELVYLHWQGYPYNCLPSEFNPEELVDLNLRYSHIKQPWETEKNTENLRWVDLSHSKGLLNLSGLSKAKNLERLDLEGCTSLAALGSSIEQMNKLIYLNLRECTSLECLPEGINLKSLKTLILSGCSNLQKFQIISENIESLYLEGSAIKQVVEHIESLCNLILLNLKNCRRLKSLPNDLYKLKSLQELILSGCSALESLPPINEEMECLEILLMDGTSIRQTPEMICLSNLKLFSFCGSSIKGSTWLVLLPFSGNSCLWDLYLTNCNIYKLPDNFSSLRSLRCLCLSRNDIETLPESIEKLYSLLLLDLKHCRNLNSLPVLPPNLQYVDAHGCVSLEKVAKPVTLPLVTERMHTTFIFTDCFKLNRAEQESIVDQAQLKSQLLARTSLQHNHKGPVTDPLVAVCFPGSDIPSWLCNQRMGSSIETDLVSHWCNSKFIGVSLCVVVSFEGHESCYANGLSVRCKCEFKNQNGQSISFSFCLGGWNESCGSSCHEPRKLGSDHVFISYNKFKVPVYRWSEESNEGNRCRPTSASFEFYLTDDTERKLESCKVTRCGMSLLYDPDENDRGFQGTRVTDIVERTSSEAFVPVKGLSLSQVGARRNGIIRDEIPM</sequence>
<dbReference type="PROSITE" id="PS51697">
    <property type="entry name" value="ALOG"/>
    <property type="match status" value="1"/>
</dbReference>
<dbReference type="InterPro" id="IPR017887">
    <property type="entry name" value="TF_TCP_subgr"/>
</dbReference>
<dbReference type="EC" id="3.2.2.6" evidence="1"/>
<keyword evidence="6" id="KW-0520">NAD</keyword>
<keyword evidence="4" id="KW-0378">Hydrolase</keyword>
<evidence type="ECO:0000259" key="10">
    <source>
        <dbReference type="PROSITE" id="PS50846"/>
    </source>
</evidence>
<evidence type="ECO:0000256" key="5">
    <source>
        <dbReference type="ARBA" id="ARBA00022821"/>
    </source>
</evidence>
<dbReference type="Pfam" id="PF00931">
    <property type="entry name" value="NB-ARC"/>
    <property type="match status" value="2"/>
</dbReference>
<dbReference type="PANTHER" id="PTHR11017:SF552">
    <property type="entry name" value="DISEASE RESISTANCE PROTEIN RPP2B"/>
    <property type="match status" value="1"/>
</dbReference>
<evidence type="ECO:0000256" key="2">
    <source>
        <dbReference type="ARBA" id="ARBA00022614"/>
    </source>
</evidence>
<protein>
    <recommendedName>
        <fullName evidence="1">ADP-ribosyl cyclase/cyclic ADP-ribose hydrolase</fullName>
        <ecNumber evidence="1">3.2.2.6</ecNumber>
    </recommendedName>
</protein>
<dbReference type="InterPro" id="IPR002182">
    <property type="entry name" value="NB-ARC"/>
</dbReference>
<dbReference type="InterPro" id="IPR045344">
    <property type="entry name" value="C-JID"/>
</dbReference>
<name>A0A816R6K5_BRANA</name>
<evidence type="ECO:0000256" key="4">
    <source>
        <dbReference type="ARBA" id="ARBA00022801"/>
    </source>
</evidence>
<dbReference type="PANTHER" id="PTHR11017">
    <property type="entry name" value="LEUCINE-RICH REPEAT-CONTAINING PROTEIN"/>
    <property type="match status" value="1"/>
</dbReference>
<feature type="domain" description="TIR" evidence="9">
    <location>
        <begin position="434"/>
        <end position="597"/>
    </location>
</feature>
<evidence type="ECO:0000256" key="1">
    <source>
        <dbReference type="ARBA" id="ARBA00011982"/>
    </source>
</evidence>
<dbReference type="GO" id="GO:0061809">
    <property type="term" value="F:NAD+ nucleosidase activity, cyclic ADP-ribose generating"/>
    <property type="evidence" value="ECO:0007669"/>
    <property type="project" value="UniProtKB-EC"/>
</dbReference>
<dbReference type="InterPro" id="IPR042197">
    <property type="entry name" value="Apaf_helical"/>
</dbReference>
<dbReference type="InterPro" id="IPR001611">
    <property type="entry name" value="Leu-rich_rpt"/>
</dbReference>
<feature type="region of interest" description="Disordered" evidence="8">
    <location>
        <begin position="168"/>
        <end position="203"/>
    </location>
</feature>
<dbReference type="PROSITE" id="PS50104">
    <property type="entry name" value="TIR"/>
    <property type="match status" value="1"/>
</dbReference>
<dbReference type="InterPro" id="IPR058192">
    <property type="entry name" value="WHD_ROQ1-like"/>
</dbReference>
<accession>A0A816R6K5</accession>
<dbReference type="Pfam" id="PF03634">
    <property type="entry name" value="TCP"/>
    <property type="match status" value="1"/>
</dbReference>
<dbReference type="Gene3D" id="3.30.70.100">
    <property type="match status" value="1"/>
</dbReference>
<dbReference type="InterPro" id="IPR032675">
    <property type="entry name" value="LRR_dom_sf"/>
</dbReference>
<feature type="domain" description="TCP" evidence="11">
    <location>
        <begin position="95"/>
        <end position="149"/>
    </location>
</feature>
<dbReference type="Pfam" id="PF00403">
    <property type="entry name" value="HMA"/>
    <property type="match status" value="1"/>
</dbReference>
<evidence type="ECO:0000256" key="8">
    <source>
        <dbReference type="SAM" id="MobiDB-lite"/>
    </source>
</evidence>
<dbReference type="EMBL" id="HG994365">
    <property type="protein sequence ID" value="CAF2069869.1"/>
    <property type="molecule type" value="Genomic_DNA"/>
</dbReference>
<dbReference type="SUPFAM" id="SSF46785">
    <property type="entry name" value="Winged helix' DNA-binding domain"/>
    <property type="match status" value="1"/>
</dbReference>
<dbReference type="InterPro" id="IPR006936">
    <property type="entry name" value="ALOG_dom"/>
</dbReference>
<dbReference type="Pfam" id="PF23282">
    <property type="entry name" value="WHD_ROQ1"/>
    <property type="match status" value="2"/>
</dbReference>
<dbReference type="InterPro" id="IPR044974">
    <property type="entry name" value="Disease_R_plants"/>
</dbReference>
<dbReference type="GO" id="GO:0006952">
    <property type="term" value="P:defense response"/>
    <property type="evidence" value="ECO:0007669"/>
    <property type="project" value="UniProtKB-KW"/>
</dbReference>
<dbReference type="InterPro" id="IPR006121">
    <property type="entry name" value="HMA_dom"/>
</dbReference>
<dbReference type="Pfam" id="PF01582">
    <property type="entry name" value="TIR"/>
    <property type="match status" value="1"/>
</dbReference>
<keyword evidence="3" id="KW-0677">Repeat</keyword>
<evidence type="ECO:0000256" key="3">
    <source>
        <dbReference type="ARBA" id="ARBA00022737"/>
    </source>
</evidence>
<feature type="domain" description="ALOG" evidence="12">
    <location>
        <begin position="348"/>
        <end position="445"/>
    </location>
</feature>
<dbReference type="Proteomes" id="UP001295469">
    <property type="component" value="Chromosome C01"/>
</dbReference>
<evidence type="ECO:0000259" key="11">
    <source>
        <dbReference type="PROSITE" id="PS51369"/>
    </source>
</evidence>
<dbReference type="PRINTS" id="PR00364">
    <property type="entry name" value="DISEASERSIST"/>
</dbReference>
<dbReference type="Pfam" id="PF20160">
    <property type="entry name" value="C-JID"/>
    <property type="match status" value="1"/>
</dbReference>
<dbReference type="Pfam" id="PF07725">
    <property type="entry name" value="LRR_3"/>
    <property type="match status" value="1"/>
</dbReference>
<feature type="domain" description="HMA" evidence="10">
    <location>
        <begin position="222"/>
        <end position="289"/>
    </location>
</feature>
<comment type="catalytic activity">
    <reaction evidence="7">
        <text>NAD(+) + H2O = ADP-D-ribose + nicotinamide + H(+)</text>
        <dbReference type="Rhea" id="RHEA:16301"/>
        <dbReference type="ChEBI" id="CHEBI:15377"/>
        <dbReference type="ChEBI" id="CHEBI:15378"/>
        <dbReference type="ChEBI" id="CHEBI:17154"/>
        <dbReference type="ChEBI" id="CHEBI:57540"/>
        <dbReference type="ChEBI" id="CHEBI:57967"/>
        <dbReference type="EC" id="3.2.2.6"/>
    </reaction>
    <physiologicalReaction direction="left-to-right" evidence="7">
        <dbReference type="Rhea" id="RHEA:16302"/>
    </physiologicalReaction>
</comment>
<dbReference type="InterPro" id="IPR027417">
    <property type="entry name" value="P-loop_NTPase"/>
</dbReference>
<dbReference type="GO" id="GO:0046872">
    <property type="term" value="F:metal ion binding"/>
    <property type="evidence" value="ECO:0007669"/>
    <property type="project" value="InterPro"/>
</dbReference>
<dbReference type="Gene3D" id="3.40.50.300">
    <property type="entry name" value="P-loop containing nucleotide triphosphate hydrolases"/>
    <property type="match status" value="2"/>
</dbReference>
<dbReference type="PROSITE" id="PS51369">
    <property type="entry name" value="TCP"/>
    <property type="match status" value="1"/>
</dbReference>
<dbReference type="InterPro" id="IPR036390">
    <property type="entry name" value="WH_DNA-bd_sf"/>
</dbReference>
<keyword evidence="5" id="KW-0611">Plant defense</keyword>
<evidence type="ECO:0000259" key="12">
    <source>
        <dbReference type="PROSITE" id="PS51697"/>
    </source>
</evidence>
<evidence type="ECO:0000313" key="13">
    <source>
        <dbReference type="EMBL" id="CAF2069869.1"/>
    </source>
</evidence>
<dbReference type="Gene3D" id="1.10.8.430">
    <property type="entry name" value="Helical domain of apoptotic protease-activating factors"/>
    <property type="match status" value="1"/>
</dbReference>
<organism evidence="13">
    <name type="scientific">Brassica napus</name>
    <name type="common">Rape</name>
    <dbReference type="NCBI Taxonomy" id="3708"/>
    <lineage>
        <taxon>Eukaryota</taxon>
        <taxon>Viridiplantae</taxon>
        <taxon>Streptophyta</taxon>
        <taxon>Embryophyta</taxon>
        <taxon>Tracheophyta</taxon>
        <taxon>Spermatophyta</taxon>
        <taxon>Magnoliopsida</taxon>
        <taxon>eudicotyledons</taxon>
        <taxon>Gunneridae</taxon>
        <taxon>Pentapetalae</taxon>
        <taxon>rosids</taxon>
        <taxon>malvids</taxon>
        <taxon>Brassicales</taxon>
        <taxon>Brassicaceae</taxon>
        <taxon>Brassiceae</taxon>
        <taxon>Brassica</taxon>
    </lineage>
</organism>
<dbReference type="GO" id="GO:0043531">
    <property type="term" value="F:ADP binding"/>
    <property type="evidence" value="ECO:0007669"/>
    <property type="project" value="InterPro"/>
</dbReference>
<dbReference type="FunFam" id="3.80.10.10:FF:000386">
    <property type="entry name" value="Disease resistance protein RPS4"/>
    <property type="match status" value="2"/>
</dbReference>